<dbReference type="AlphaFoldDB" id="A0A0C9X102"/>
<protein>
    <submittedName>
        <fullName evidence="1">Uncharacterized protein</fullName>
    </submittedName>
</protein>
<organism evidence="1 2">
    <name type="scientific">Laccaria amethystina LaAM-08-1</name>
    <dbReference type="NCBI Taxonomy" id="1095629"/>
    <lineage>
        <taxon>Eukaryota</taxon>
        <taxon>Fungi</taxon>
        <taxon>Dikarya</taxon>
        <taxon>Basidiomycota</taxon>
        <taxon>Agaricomycotina</taxon>
        <taxon>Agaricomycetes</taxon>
        <taxon>Agaricomycetidae</taxon>
        <taxon>Agaricales</taxon>
        <taxon>Agaricineae</taxon>
        <taxon>Hydnangiaceae</taxon>
        <taxon>Laccaria</taxon>
    </lineage>
</organism>
<dbReference type="HOGENOM" id="CLU_063924_0_0_1"/>
<dbReference type="Proteomes" id="UP000054477">
    <property type="component" value="Unassembled WGS sequence"/>
</dbReference>
<reference evidence="2" key="2">
    <citation type="submission" date="2015-01" db="EMBL/GenBank/DDBJ databases">
        <title>Evolutionary Origins and Diversification of the Mycorrhizal Mutualists.</title>
        <authorList>
            <consortium name="DOE Joint Genome Institute"/>
            <consortium name="Mycorrhizal Genomics Consortium"/>
            <person name="Kohler A."/>
            <person name="Kuo A."/>
            <person name="Nagy L.G."/>
            <person name="Floudas D."/>
            <person name="Copeland A."/>
            <person name="Barry K.W."/>
            <person name="Cichocki N."/>
            <person name="Veneault-Fourrey C."/>
            <person name="LaButti K."/>
            <person name="Lindquist E.A."/>
            <person name="Lipzen A."/>
            <person name="Lundell T."/>
            <person name="Morin E."/>
            <person name="Murat C."/>
            <person name="Riley R."/>
            <person name="Ohm R."/>
            <person name="Sun H."/>
            <person name="Tunlid A."/>
            <person name="Henrissat B."/>
            <person name="Grigoriev I.V."/>
            <person name="Hibbett D.S."/>
            <person name="Martin F."/>
        </authorList>
    </citation>
    <scope>NUCLEOTIDE SEQUENCE [LARGE SCALE GENOMIC DNA]</scope>
    <source>
        <strain evidence="2">LaAM-08-1</strain>
    </source>
</reference>
<evidence type="ECO:0000313" key="2">
    <source>
        <dbReference type="Proteomes" id="UP000054477"/>
    </source>
</evidence>
<dbReference type="OrthoDB" id="3070940at2759"/>
<evidence type="ECO:0000313" key="1">
    <source>
        <dbReference type="EMBL" id="KIJ94948.1"/>
    </source>
</evidence>
<dbReference type="EMBL" id="KN838773">
    <property type="protein sequence ID" value="KIJ94948.1"/>
    <property type="molecule type" value="Genomic_DNA"/>
</dbReference>
<gene>
    <name evidence="1" type="ORF">K443DRAFT_62181</name>
</gene>
<proteinExistence type="predicted"/>
<feature type="non-terminal residue" evidence="1">
    <location>
        <position position="1"/>
    </location>
</feature>
<reference evidence="1 2" key="1">
    <citation type="submission" date="2014-04" db="EMBL/GenBank/DDBJ databases">
        <authorList>
            <consortium name="DOE Joint Genome Institute"/>
            <person name="Kuo A."/>
            <person name="Kohler A."/>
            <person name="Nagy L.G."/>
            <person name="Floudas D."/>
            <person name="Copeland A."/>
            <person name="Barry K.W."/>
            <person name="Cichocki N."/>
            <person name="Veneault-Fourrey C."/>
            <person name="LaButti K."/>
            <person name="Lindquist E.A."/>
            <person name="Lipzen A."/>
            <person name="Lundell T."/>
            <person name="Morin E."/>
            <person name="Murat C."/>
            <person name="Sun H."/>
            <person name="Tunlid A."/>
            <person name="Henrissat B."/>
            <person name="Grigoriev I.V."/>
            <person name="Hibbett D.S."/>
            <person name="Martin F."/>
            <person name="Nordberg H.P."/>
            <person name="Cantor M.N."/>
            <person name="Hua S.X."/>
        </authorList>
    </citation>
    <scope>NUCLEOTIDE SEQUENCE [LARGE SCALE GENOMIC DNA]</scope>
    <source>
        <strain evidence="1 2">LaAM-08-1</strain>
    </source>
</reference>
<keyword evidence="2" id="KW-1185">Reference proteome</keyword>
<accession>A0A0C9X102</accession>
<sequence length="279" mass="32052">MACIEDYAPLCENPPTSAQPQNLFSIWNQMLSKCLPAGNVETSPHPTIISPSKPDGLQGRSAFDYMKGLENHWITPSPSTHLWILGNVLVGRDHDCHISPSELSTHLSRYIAAMSFKMIARRFNNADLSRRYIECLKQVKEIPIMSQPGKDRSVHYHRSQIETNSDRLFLEDFVTLSNIDHDLIRTHIPNILQLANNLPSNDKDFELYTDETSTEFHNLLLEILDRFKSTLDTLMAFDRDKAARESDCHHVFSKNVHNIHVYGYALLRLCRGRAFRIHL</sequence>
<name>A0A0C9X102_9AGAR</name>